<evidence type="ECO:0000313" key="3">
    <source>
        <dbReference type="Proteomes" id="UP001196413"/>
    </source>
</evidence>
<reference evidence="2" key="1">
    <citation type="submission" date="2021-06" db="EMBL/GenBank/DDBJ databases">
        <title>Parelaphostrongylus tenuis whole genome reference sequence.</title>
        <authorList>
            <person name="Garwood T.J."/>
            <person name="Larsen P.A."/>
            <person name="Fountain-Jones N.M."/>
            <person name="Garbe J.R."/>
            <person name="Macchietto M.G."/>
            <person name="Kania S.A."/>
            <person name="Gerhold R.W."/>
            <person name="Richards J.E."/>
            <person name="Wolf T.M."/>
        </authorList>
    </citation>
    <scope>NUCLEOTIDE SEQUENCE</scope>
    <source>
        <strain evidence="2">MNPRO001-30</strain>
        <tissue evidence="2">Meninges</tissue>
    </source>
</reference>
<sequence length="132" mass="14667">MLQGMAVSADEDIGNESDASMDKNIHTSQGSEDDDYGTGDAQRALLNAELKLVIGPGDWTTNAQPPTVLPFYGSSGRCPTQYCYWVPATSLLLRTAHDRSLGIDCRASKYLRHSEERRLRGYHCEKNEDILM</sequence>
<organism evidence="2 3">
    <name type="scientific">Parelaphostrongylus tenuis</name>
    <name type="common">Meningeal worm</name>
    <dbReference type="NCBI Taxonomy" id="148309"/>
    <lineage>
        <taxon>Eukaryota</taxon>
        <taxon>Metazoa</taxon>
        <taxon>Ecdysozoa</taxon>
        <taxon>Nematoda</taxon>
        <taxon>Chromadorea</taxon>
        <taxon>Rhabditida</taxon>
        <taxon>Rhabditina</taxon>
        <taxon>Rhabditomorpha</taxon>
        <taxon>Strongyloidea</taxon>
        <taxon>Metastrongylidae</taxon>
        <taxon>Parelaphostrongylus</taxon>
    </lineage>
</organism>
<evidence type="ECO:0000256" key="1">
    <source>
        <dbReference type="SAM" id="MobiDB-lite"/>
    </source>
</evidence>
<protein>
    <submittedName>
        <fullName evidence="2">Uncharacterized protein</fullName>
    </submittedName>
</protein>
<dbReference type="Proteomes" id="UP001196413">
    <property type="component" value="Unassembled WGS sequence"/>
</dbReference>
<name>A0AAD5QVM3_PARTN</name>
<dbReference type="EMBL" id="JAHQIW010004601">
    <property type="protein sequence ID" value="KAJ1363057.1"/>
    <property type="molecule type" value="Genomic_DNA"/>
</dbReference>
<gene>
    <name evidence="2" type="ORF">KIN20_022820</name>
</gene>
<keyword evidence="3" id="KW-1185">Reference proteome</keyword>
<feature type="region of interest" description="Disordered" evidence="1">
    <location>
        <begin position="1"/>
        <end position="40"/>
    </location>
</feature>
<accession>A0AAD5QVM3</accession>
<evidence type="ECO:0000313" key="2">
    <source>
        <dbReference type="EMBL" id="KAJ1363057.1"/>
    </source>
</evidence>
<proteinExistence type="predicted"/>
<comment type="caution">
    <text evidence="2">The sequence shown here is derived from an EMBL/GenBank/DDBJ whole genome shotgun (WGS) entry which is preliminary data.</text>
</comment>
<dbReference type="AlphaFoldDB" id="A0AAD5QVM3"/>